<dbReference type="GO" id="GO:0005737">
    <property type="term" value="C:cytoplasm"/>
    <property type="evidence" value="ECO:0007669"/>
    <property type="project" value="TreeGrafter"/>
</dbReference>
<dbReference type="AlphaFoldDB" id="A0AAV0BRR7"/>
<gene>
    <name evidence="4" type="ORF">PPACK8108_LOCUS23237</name>
</gene>
<accession>A0AAV0BRR7</accession>
<dbReference type="GO" id="GO:0020037">
    <property type="term" value="F:heme binding"/>
    <property type="evidence" value="ECO:0007669"/>
    <property type="project" value="InterPro"/>
</dbReference>
<organism evidence="4 5">
    <name type="scientific">Phakopsora pachyrhizi</name>
    <name type="common">Asian soybean rust disease fungus</name>
    <dbReference type="NCBI Taxonomy" id="170000"/>
    <lineage>
        <taxon>Eukaryota</taxon>
        <taxon>Fungi</taxon>
        <taxon>Dikarya</taxon>
        <taxon>Basidiomycota</taxon>
        <taxon>Pucciniomycotina</taxon>
        <taxon>Pucciniomycetes</taxon>
        <taxon>Pucciniales</taxon>
        <taxon>Phakopsoraceae</taxon>
        <taxon>Phakopsora</taxon>
    </lineage>
</organism>
<comment type="similarity">
    <text evidence="1">Belongs to the indoleamine 2,3-dioxygenase family.</text>
</comment>
<sequence>MEVASCLGVRHQLGAQKRQISGAPGGGYSAPSFGMMEFNVDVHSGFLPSLTQIAKFEQDPWTVWEDVLDSMKGFRVGTKNSDKAEKDGFSVLVPRSISIPFCAVSDALDMPPVLTYANMVLYNWSLIDPSAGLEASNIHIPKTFAATNSEAHFLKTSVLVKALGPACLALMQSSLDKAFLRDALSICRICRNLGQLSKMIDHITQVLQDVCTDCDPRTFYREIRPWYNGGECVK</sequence>
<evidence type="ECO:0000256" key="1">
    <source>
        <dbReference type="ARBA" id="ARBA00007119"/>
    </source>
</evidence>
<dbReference type="Proteomes" id="UP001153365">
    <property type="component" value="Unassembled WGS sequence"/>
</dbReference>
<dbReference type="PANTHER" id="PTHR28657">
    <property type="entry name" value="INDOLEAMINE 2,3-DIOXYGENASE"/>
    <property type="match status" value="1"/>
</dbReference>
<reference evidence="4" key="1">
    <citation type="submission" date="2022-06" db="EMBL/GenBank/DDBJ databases">
        <authorList>
            <consortium name="SYNGENTA / RWTH Aachen University"/>
        </authorList>
    </citation>
    <scope>NUCLEOTIDE SEQUENCE</scope>
</reference>
<keyword evidence="5" id="KW-1185">Reference proteome</keyword>
<dbReference type="EMBL" id="CALTRL010005967">
    <property type="protein sequence ID" value="CAH7688293.1"/>
    <property type="molecule type" value="Genomic_DNA"/>
</dbReference>
<proteinExistence type="inferred from homology"/>
<dbReference type="InterPro" id="IPR037217">
    <property type="entry name" value="Trp/Indoleamine_2_3_dOase-like"/>
</dbReference>
<evidence type="ECO:0000256" key="3">
    <source>
        <dbReference type="ARBA" id="ARBA00023004"/>
    </source>
</evidence>
<dbReference type="InterPro" id="IPR000898">
    <property type="entry name" value="Indolamine_dOase"/>
</dbReference>
<keyword evidence="3" id="KW-0408">Iron</keyword>
<dbReference type="GO" id="GO:0019441">
    <property type="term" value="P:L-tryptophan catabolic process to kynurenine"/>
    <property type="evidence" value="ECO:0007669"/>
    <property type="project" value="InterPro"/>
</dbReference>
<name>A0AAV0BRR7_PHAPC</name>
<dbReference type="GO" id="GO:0046872">
    <property type="term" value="F:metal ion binding"/>
    <property type="evidence" value="ECO:0007669"/>
    <property type="project" value="UniProtKB-KW"/>
</dbReference>
<evidence type="ECO:0000313" key="4">
    <source>
        <dbReference type="EMBL" id="CAH7688293.1"/>
    </source>
</evidence>
<evidence type="ECO:0000313" key="5">
    <source>
        <dbReference type="Proteomes" id="UP001153365"/>
    </source>
</evidence>
<protein>
    <submittedName>
        <fullName evidence="4">Indoleamine 2,3-dioxygenase-domain-containing protein</fullName>
    </submittedName>
</protein>
<dbReference type="GO" id="GO:0033754">
    <property type="term" value="F:indoleamine 2,3-dioxygenase activity"/>
    <property type="evidence" value="ECO:0007669"/>
    <property type="project" value="TreeGrafter"/>
</dbReference>
<dbReference type="SUPFAM" id="SSF140959">
    <property type="entry name" value="Indolic compounds 2,3-dioxygenase-like"/>
    <property type="match status" value="1"/>
</dbReference>
<dbReference type="GO" id="GO:0034354">
    <property type="term" value="P:'de novo' NAD+ biosynthetic process from L-tryptophan"/>
    <property type="evidence" value="ECO:0007669"/>
    <property type="project" value="TreeGrafter"/>
</dbReference>
<evidence type="ECO:0000256" key="2">
    <source>
        <dbReference type="ARBA" id="ARBA00022723"/>
    </source>
</evidence>
<dbReference type="Pfam" id="PF01231">
    <property type="entry name" value="IDO"/>
    <property type="match status" value="1"/>
</dbReference>
<comment type="caution">
    <text evidence="4">The sequence shown here is derived from an EMBL/GenBank/DDBJ whole genome shotgun (WGS) entry which is preliminary data.</text>
</comment>
<dbReference type="Gene3D" id="1.20.58.480">
    <property type="match status" value="1"/>
</dbReference>
<keyword evidence="2" id="KW-0479">Metal-binding</keyword>
<dbReference type="PANTHER" id="PTHR28657:SF5">
    <property type="entry name" value="INDOLEAMINE 2,3-DIOXYGENASE"/>
    <property type="match status" value="1"/>
</dbReference>